<dbReference type="PROSITE" id="PS51257">
    <property type="entry name" value="PROKAR_LIPOPROTEIN"/>
    <property type="match status" value="1"/>
</dbReference>
<evidence type="ECO:0000313" key="1">
    <source>
        <dbReference type="EMBL" id="MCE5167192.1"/>
    </source>
</evidence>
<gene>
    <name evidence="1" type="ORF">HAX54_041969</name>
</gene>
<evidence type="ECO:0000313" key="2">
    <source>
        <dbReference type="Proteomes" id="UP000823775"/>
    </source>
</evidence>
<reference evidence="1 2" key="1">
    <citation type="journal article" date="2021" name="BMC Genomics">
        <title>Datura genome reveals duplications of psychoactive alkaloid biosynthetic genes and high mutation rate following tissue culture.</title>
        <authorList>
            <person name="Rajewski A."/>
            <person name="Carter-House D."/>
            <person name="Stajich J."/>
            <person name="Litt A."/>
        </authorList>
    </citation>
    <scope>NUCLEOTIDE SEQUENCE [LARGE SCALE GENOMIC DNA]</scope>
    <source>
        <strain evidence="1">AR-01</strain>
    </source>
</reference>
<organism evidence="1 2">
    <name type="scientific">Datura stramonium</name>
    <name type="common">Jimsonweed</name>
    <name type="synonym">Common thornapple</name>
    <dbReference type="NCBI Taxonomy" id="4076"/>
    <lineage>
        <taxon>Eukaryota</taxon>
        <taxon>Viridiplantae</taxon>
        <taxon>Streptophyta</taxon>
        <taxon>Embryophyta</taxon>
        <taxon>Tracheophyta</taxon>
        <taxon>Spermatophyta</taxon>
        <taxon>Magnoliopsida</taxon>
        <taxon>eudicotyledons</taxon>
        <taxon>Gunneridae</taxon>
        <taxon>Pentapetalae</taxon>
        <taxon>asterids</taxon>
        <taxon>lamiids</taxon>
        <taxon>Solanales</taxon>
        <taxon>Solanaceae</taxon>
        <taxon>Solanoideae</taxon>
        <taxon>Datureae</taxon>
        <taxon>Datura</taxon>
    </lineage>
</organism>
<comment type="caution">
    <text evidence="1">The sequence shown here is derived from an EMBL/GenBank/DDBJ whole genome shotgun (WGS) entry which is preliminary data.</text>
</comment>
<accession>A0ABS8Y7B1</accession>
<dbReference type="EMBL" id="JACEIK010061043">
    <property type="protein sequence ID" value="MCE5167192.1"/>
    <property type="molecule type" value="Genomic_DNA"/>
</dbReference>
<name>A0ABS8Y7B1_DATST</name>
<dbReference type="Proteomes" id="UP000823775">
    <property type="component" value="Unassembled WGS sequence"/>
</dbReference>
<protein>
    <submittedName>
        <fullName evidence="1">Uncharacterized protein</fullName>
    </submittedName>
</protein>
<proteinExistence type="predicted"/>
<keyword evidence="2" id="KW-1185">Reference proteome</keyword>
<feature type="non-terminal residue" evidence="1">
    <location>
        <position position="51"/>
    </location>
</feature>
<sequence>MGRMRLPSVGLGGISCCISPSLARDWMNDRNEGTLNLQSGLVLVPSRLMGA</sequence>